<evidence type="ECO:0000256" key="6">
    <source>
        <dbReference type="ARBA" id="ARBA00023125"/>
    </source>
</evidence>
<dbReference type="InterPro" id="IPR036388">
    <property type="entry name" value="WH-like_DNA-bd_sf"/>
</dbReference>
<comment type="cofactor">
    <cofactor evidence="8">
        <name>Zn(2+)</name>
        <dbReference type="ChEBI" id="CHEBI:29105"/>
    </cofactor>
    <text evidence="8">Binds 1 zinc ion per subunit.</text>
</comment>
<evidence type="ECO:0000256" key="10">
    <source>
        <dbReference type="SAM" id="MobiDB-lite"/>
    </source>
</evidence>
<dbReference type="Pfam" id="PF01475">
    <property type="entry name" value="FUR"/>
    <property type="match status" value="1"/>
</dbReference>
<feature type="binding site" evidence="8">
    <location>
        <position position="167"/>
    </location>
    <ligand>
        <name>Zn(2+)</name>
        <dbReference type="ChEBI" id="CHEBI:29105"/>
    </ligand>
</feature>
<gene>
    <name evidence="11" type="ORF">DW070_04465</name>
</gene>
<dbReference type="Proteomes" id="UP000260773">
    <property type="component" value="Unassembled WGS sequence"/>
</dbReference>
<dbReference type="GO" id="GO:0000976">
    <property type="term" value="F:transcription cis-regulatory region binding"/>
    <property type="evidence" value="ECO:0007669"/>
    <property type="project" value="TreeGrafter"/>
</dbReference>
<keyword evidence="3 8" id="KW-0479">Metal-binding</keyword>
<evidence type="ECO:0000256" key="8">
    <source>
        <dbReference type="PIRSR" id="PIRSR602481-1"/>
    </source>
</evidence>
<evidence type="ECO:0000313" key="12">
    <source>
        <dbReference type="Proteomes" id="UP000260773"/>
    </source>
</evidence>
<evidence type="ECO:0000313" key="11">
    <source>
        <dbReference type="EMBL" id="RGB81051.1"/>
    </source>
</evidence>
<reference evidence="11 12" key="1">
    <citation type="submission" date="2018-08" db="EMBL/GenBank/DDBJ databases">
        <title>A genome reference for cultivated species of the human gut microbiota.</title>
        <authorList>
            <person name="Zou Y."/>
            <person name="Xue W."/>
            <person name="Luo G."/>
        </authorList>
    </citation>
    <scope>NUCLEOTIDE SEQUENCE [LARGE SCALE GENOMIC DNA]</scope>
    <source>
        <strain evidence="11 12">AF45-17</strain>
    </source>
</reference>
<dbReference type="PANTHER" id="PTHR33202:SF7">
    <property type="entry name" value="FERRIC UPTAKE REGULATION PROTEIN"/>
    <property type="match status" value="1"/>
</dbReference>
<dbReference type="InterPro" id="IPR002481">
    <property type="entry name" value="FUR"/>
</dbReference>
<dbReference type="SUPFAM" id="SSF46785">
    <property type="entry name" value="Winged helix' DNA-binding domain"/>
    <property type="match status" value="1"/>
</dbReference>
<comment type="caution">
    <text evidence="11">The sequence shown here is derived from an EMBL/GenBank/DDBJ whole genome shotgun (WGS) entry which is preliminary data.</text>
</comment>
<dbReference type="InterPro" id="IPR043135">
    <property type="entry name" value="Fur_C"/>
</dbReference>
<dbReference type="PANTHER" id="PTHR33202">
    <property type="entry name" value="ZINC UPTAKE REGULATION PROTEIN"/>
    <property type="match status" value="1"/>
</dbReference>
<evidence type="ECO:0000256" key="9">
    <source>
        <dbReference type="PIRSR" id="PIRSR602481-2"/>
    </source>
</evidence>
<dbReference type="Gene3D" id="1.10.10.10">
    <property type="entry name" value="Winged helix-like DNA-binding domain superfamily/Winged helix DNA-binding domain"/>
    <property type="match status" value="1"/>
</dbReference>
<keyword evidence="6" id="KW-0238">DNA-binding</keyword>
<keyword evidence="2" id="KW-0678">Repressor</keyword>
<protein>
    <submittedName>
        <fullName evidence="11">Transcriptional repressor</fullName>
    </submittedName>
</protein>
<accession>A0A3E2TQQ0</accession>
<evidence type="ECO:0000256" key="4">
    <source>
        <dbReference type="ARBA" id="ARBA00022833"/>
    </source>
</evidence>
<feature type="binding site" evidence="9">
    <location>
        <position position="156"/>
    </location>
    <ligand>
        <name>Fe cation</name>
        <dbReference type="ChEBI" id="CHEBI:24875"/>
    </ligand>
</feature>
<dbReference type="InterPro" id="IPR036390">
    <property type="entry name" value="WH_DNA-bd_sf"/>
</dbReference>
<evidence type="ECO:0000256" key="1">
    <source>
        <dbReference type="ARBA" id="ARBA00007957"/>
    </source>
</evidence>
<keyword evidence="4 8" id="KW-0862">Zinc</keyword>
<keyword evidence="9" id="KW-0408">Iron</keyword>
<feature type="binding site" evidence="8">
    <location>
        <position position="164"/>
    </location>
    <ligand>
        <name>Zn(2+)</name>
        <dbReference type="ChEBI" id="CHEBI:29105"/>
    </ligand>
</feature>
<dbReference type="FunFam" id="1.10.10.10:FF:000051">
    <property type="entry name" value="Fur family transcriptional regulator"/>
    <property type="match status" value="1"/>
</dbReference>
<evidence type="ECO:0000256" key="3">
    <source>
        <dbReference type="ARBA" id="ARBA00022723"/>
    </source>
</evidence>
<name>A0A3E2TQQ0_9FIRM</name>
<comment type="similarity">
    <text evidence="1">Belongs to the Fur family.</text>
</comment>
<dbReference type="Gene3D" id="3.30.1490.190">
    <property type="match status" value="1"/>
</dbReference>
<sequence length="176" mass="20424">MIDTEISIATRHCREKERQKKHDRRSIERVQEAAEGKRTKTTSQRMAILKVLLSQPECHLTAEEIYDLVKKDWPDIGLATVYRNIQLLSDMNLIDKLNLDDGYVRYEIGEPNQKSHHHHHHMICVSCGKVFAFQEDLLDNLEQKIEQTTGFVVSNHEVKLYGHCAECRKKDGAKSE</sequence>
<dbReference type="GO" id="GO:0045892">
    <property type="term" value="P:negative regulation of DNA-templated transcription"/>
    <property type="evidence" value="ECO:0007669"/>
    <property type="project" value="TreeGrafter"/>
</dbReference>
<evidence type="ECO:0000256" key="2">
    <source>
        <dbReference type="ARBA" id="ARBA00022491"/>
    </source>
</evidence>
<dbReference type="GO" id="GO:1900376">
    <property type="term" value="P:regulation of secondary metabolite biosynthetic process"/>
    <property type="evidence" value="ECO:0007669"/>
    <property type="project" value="TreeGrafter"/>
</dbReference>
<feature type="binding site" evidence="8">
    <location>
        <position position="127"/>
    </location>
    <ligand>
        <name>Zn(2+)</name>
        <dbReference type="ChEBI" id="CHEBI:29105"/>
    </ligand>
</feature>
<dbReference type="GO" id="GO:0008270">
    <property type="term" value="F:zinc ion binding"/>
    <property type="evidence" value="ECO:0007669"/>
    <property type="project" value="TreeGrafter"/>
</dbReference>
<proteinExistence type="inferred from homology"/>
<feature type="compositionally biased region" description="Basic and acidic residues" evidence="10">
    <location>
        <begin position="14"/>
        <end position="38"/>
    </location>
</feature>
<dbReference type="AlphaFoldDB" id="A0A3E2TQQ0"/>
<evidence type="ECO:0000256" key="5">
    <source>
        <dbReference type="ARBA" id="ARBA00023015"/>
    </source>
</evidence>
<feature type="binding site" evidence="8">
    <location>
        <position position="124"/>
    </location>
    <ligand>
        <name>Zn(2+)</name>
        <dbReference type="ChEBI" id="CHEBI:29105"/>
    </ligand>
</feature>
<organism evidence="11 12">
    <name type="scientific">Coprococcus catus</name>
    <dbReference type="NCBI Taxonomy" id="116085"/>
    <lineage>
        <taxon>Bacteria</taxon>
        <taxon>Bacillati</taxon>
        <taxon>Bacillota</taxon>
        <taxon>Clostridia</taxon>
        <taxon>Lachnospirales</taxon>
        <taxon>Lachnospiraceae</taxon>
        <taxon>Coprococcus</taxon>
    </lineage>
</organism>
<evidence type="ECO:0000256" key="7">
    <source>
        <dbReference type="ARBA" id="ARBA00023163"/>
    </source>
</evidence>
<dbReference type="CDD" id="cd07153">
    <property type="entry name" value="Fur_like"/>
    <property type="match status" value="1"/>
</dbReference>
<dbReference type="EMBL" id="QVEP01000007">
    <property type="protein sequence ID" value="RGB81051.1"/>
    <property type="molecule type" value="Genomic_DNA"/>
</dbReference>
<comment type="cofactor">
    <cofactor evidence="9">
        <name>Mn(2+)</name>
        <dbReference type="ChEBI" id="CHEBI:29035"/>
    </cofactor>
    <cofactor evidence="9">
        <name>Fe(2+)</name>
        <dbReference type="ChEBI" id="CHEBI:29033"/>
    </cofactor>
    <text evidence="9">Binds 1 Mn(2+) or Fe(2+) ion per subunit.</text>
</comment>
<feature type="binding site" evidence="9">
    <location>
        <position position="118"/>
    </location>
    <ligand>
        <name>Fe cation</name>
        <dbReference type="ChEBI" id="CHEBI:24875"/>
    </ligand>
</feature>
<dbReference type="GO" id="GO:0003700">
    <property type="term" value="F:DNA-binding transcription factor activity"/>
    <property type="evidence" value="ECO:0007669"/>
    <property type="project" value="InterPro"/>
</dbReference>
<feature type="region of interest" description="Disordered" evidence="10">
    <location>
        <begin position="14"/>
        <end position="39"/>
    </location>
</feature>
<keyword evidence="5" id="KW-0805">Transcription regulation</keyword>
<keyword evidence="7" id="KW-0804">Transcription</keyword>